<keyword evidence="4" id="KW-0722">Serine protease inhibitor</keyword>
<dbReference type="Gene3D" id="3.30.60.30">
    <property type="match status" value="1"/>
</dbReference>
<evidence type="ECO:0000256" key="5">
    <source>
        <dbReference type="ARBA" id="ARBA00023157"/>
    </source>
</evidence>
<dbReference type="SMART" id="SM00280">
    <property type="entry name" value="KAZAL"/>
    <property type="match status" value="1"/>
</dbReference>
<dbReference type="PANTHER" id="PTHR47729">
    <property type="entry name" value="SERINE PEPTIDASE INHIBITOR, KAZAL TYPE 2, TANDEM DUPLICATE 1-RELATED"/>
    <property type="match status" value="1"/>
</dbReference>
<dbReference type="PANTHER" id="PTHR47729:SF1">
    <property type="entry name" value="OVOMUCOID-LIKE-RELATED"/>
    <property type="match status" value="1"/>
</dbReference>
<dbReference type="GO" id="GO:0005576">
    <property type="term" value="C:extracellular region"/>
    <property type="evidence" value="ECO:0007669"/>
    <property type="project" value="UniProtKB-SubCell"/>
</dbReference>
<reference evidence="7" key="1">
    <citation type="submission" date="2025-08" db="UniProtKB">
        <authorList>
            <consortium name="Ensembl"/>
        </authorList>
    </citation>
    <scope>IDENTIFICATION</scope>
</reference>
<dbReference type="Pfam" id="PF00050">
    <property type="entry name" value="Kazal_1"/>
    <property type="match status" value="1"/>
</dbReference>
<dbReference type="PROSITE" id="PS00282">
    <property type="entry name" value="KAZAL_1"/>
    <property type="match status" value="1"/>
</dbReference>
<name>A0A3B3YXM1_9TELE</name>
<evidence type="ECO:0000313" key="8">
    <source>
        <dbReference type="Proteomes" id="UP000261480"/>
    </source>
</evidence>
<comment type="subcellular location">
    <subcellularLocation>
        <location evidence="1">Secreted</location>
    </subcellularLocation>
</comment>
<dbReference type="InterPro" id="IPR051597">
    <property type="entry name" value="Bifunctional_prot_inhibitor"/>
</dbReference>
<keyword evidence="3" id="KW-0646">Protease inhibitor</keyword>
<evidence type="ECO:0000256" key="2">
    <source>
        <dbReference type="ARBA" id="ARBA00022525"/>
    </source>
</evidence>
<evidence type="ECO:0000256" key="1">
    <source>
        <dbReference type="ARBA" id="ARBA00004613"/>
    </source>
</evidence>
<protein>
    <recommendedName>
        <fullName evidence="6">Kazal-like domain-containing protein</fullName>
    </recommendedName>
</protein>
<organism evidence="7 8">
    <name type="scientific">Poecilia mexicana</name>
    <dbReference type="NCBI Taxonomy" id="48701"/>
    <lineage>
        <taxon>Eukaryota</taxon>
        <taxon>Metazoa</taxon>
        <taxon>Chordata</taxon>
        <taxon>Craniata</taxon>
        <taxon>Vertebrata</taxon>
        <taxon>Euteleostomi</taxon>
        <taxon>Actinopterygii</taxon>
        <taxon>Neopterygii</taxon>
        <taxon>Teleostei</taxon>
        <taxon>Neoteleostei</taxon>
        <taxon>Acanthomorphata</taxon>
        <taxon>Ovalentaria</taxon>
        <taxon>Atherinomorphae</taxon>
        <taxon>Cyprinodontiformes</taxon>
        <taxon>Poeciliidae</taxon>
        <taxon>Poeciliinae</taxon>
        <taxon>Poecilia</taxon>
    </lineage>
</organism>
<reference evidence="7" key="2">
    <citation type="submission" date="2025-09" db="UniProtKB">
        <authorList>
            <consortium name="Ensembl"/>
        </authorList>
    </citation>
    <scope>IDENTIFICATION</scope>
</reference>
<keyword evidence="2" id="KW-0964">Secreted</keyword>
<accession>A0A3B3YXM1</accession>
<dbReference type="Ensembl" id="ENSPMET00000033663.1">
    <property type="protein sequence ID" value="ENSPMEP00000032196.1"/>
    <property type="gene ID" value="ENSPMEG00000019864.1"/>
</dbReference>
<dbReference type="SUPFAM" id="SSF100895">
    <property type="entry name" value="Kazal-type serine protease inhibitors"/>
    <property type="match status" value="1"/>
</dbReference>
<dbReference type="Proteomes" id="UP000261480">
    <property type="component" value="Unplaced"/>
</dbReference>
<dbReference type="GO" id="GO:0004867">
    <property type="term" value="F:serine-type endopeptidase inhibitor activity"/>
    <property type="evidence" value="ECO:0007669"/>
    <property type="project" value="UniProtKB-KW"/>
</dbReference>
<dbReference type="PROSITE" id="PS51465">
    <property type="entry name" value="KAZAL_2"/>
    <property type="match status" value="1"/>
</dbReference>
<evidence type="ECO:0000256" key="3">
    <source>
        <dbReference type="ARBA" id="ARBA00022690"/>
    </source>
</evidence>
<evidence type="ECO:0000313" key="7">
    <source>
        <dbReference type="Ensembl" id="ENSPMEP00000032196.1"/>
    </source>
</evidence>
<dbReference type="AlphaFoldDB" id="A0A3B3YXM1"/>
<evidence type="ECO:0000256" key="4">
    <source>
        <dbReference type="ARBA" id="ARBA00022900"/>
    </source>
</evidence>
<proteinExistence type="predicted"/>
<dbReference type="STRING" id="48701.ENSPMEP00000032196"/>
<keyword evidence="8" id="KW-1185">Reference proteome</keyword>
<dbReference type="InterPro" id="IPR036058">
    <property type="entry name" value="Kazal_dom_sf"/>
</dbReference>
<dbReference type="InterPro" id="IPR002350">
    <property type="entry name" value="Kazal_dom"/>
</dbReference>
<sequence>MNGRLIVLGLLIICIAAGKKLSIFLFIFACTFNVIPVCGSNGQSYGNECLLCREIETNKEILVAKDGTC</sequence>
<keyword evidence="5" id="KW-1015">Disulfide bond</keyword>
<feature type="domain" description="Kazal-like" evidence="6">
    <location>
        <begin position="29"/>
        <end position="69"/>
    </location>
</feature>
<evidence type="ECO:0000259" key="6">
    <source>
        <dbReference type="PROSITE" id="PS51465"/>
    </source>
</evidence>